<feature type="compositionally biased region" description="Basic and acidic residues" evidence="11">
    <location>
        <begin position="356"/>
        <end position="368"/>
    </location>
</feature>
<dbReference type="PANTHER" id="PTHR13293:SF9">
    <property type="entry name" value="AKIRIN-1"/>
    <property type="match status" value="1"/>
</dbReference>
<evidence type="ECO:0000313" key="14">
    <source>
        <dbReference type="EMBL" id="CAB1429121.1"/>
    </source>
</evidence>
<dbReference type="InterPro" id="IPR000276">
    <property type="entry name" value="GPCR_Rhodpsn"/>
</dbReference>
<feature type="compositionally biased region" description="Low complexity" evidence="11">
    <location>
        <begin position="390"/>
        <end position="401"/>
    </location>
</feature>
<feature type="compositionally biased region" description="Low complexity" evidence="11">
    <location>
        <begin position="508"/>
        <end position="530"/>
    </location>
</feature>
<keyword evidence="8" id="KW-0325">Glycoprotein</keyword>
<sequence length="598" mass="66227">MAEWENPASLGSTAAKENSGDDSCKNLEIFRVLLPVEQTTIGYICFLAGPITLLENALVLAVIAATASLRQRPSYLFIGSLALADVCASCFFTSSFLDFHLFHQCDGPTAYLFKLGGVTMAFTSSVGSLLLTAMDRYLCIHRASDYKVLLTRRRALMSMLLLWSATILMSFLPLLGWRCPTGLTPTCSRLFPYINQGYLACWTSFILVLLALILGAYALILLKAHRHESSMNSIHGQAGTGHNRMRMDIRLARTFGLILLILVGCWLPALSFMLADTSVILTHSEQRAFAFCSTLCLVNSAVNPLLYALRCRELRVALLQLTTTLLPSPRTRCPSSEPHDPTPSRDRQRQSAAGRQEMKKPEKKSRCCEEEERLNSSVGPDTDLPPPLLPGFRGSSPPSSSVCSAHLVSANMACGATLKRSMEFEALLSPQSPKRRRCNPLPGTSGTPSPQRCNLRTPADSPTHPMSPTAMGGEHRLTPEQIFQNLRQEYSRIQRRRQLEGAFNQTEACSSSDAPSPSSSLNAPSSPPGASRKDQPSFTLKQVSYLCERLLKDHEEKIREEYEQILNTKLAEQYESFVKFTQDQIMRRYGARPASYVS</sequence>
<dbReference type="PANTHER" id="PTHR13293">
    <property type="entry name" value="AKIRIN-RELATED"/>
    <property type="match status" value="1"/>
</dbReference>
<keyword evidence="10" id="KW-0297">G-protein coupled receptor</keyword>
<dbReference type="GO" id="GO:0043005">
    <property type="term" value="C:neuron projection"/>
    <property type="evidence" value="ECO:0007669"/>
    <property type="project" value="UniProtKB-SubCell"/>
</dbReference>
<reference evidence="14" key="1">
    <citation type="submission" date="2020-03" db="EMBL/GenBank/DDBJ databases">
        <authorList>
            <person name="Weist P."/>
        </authorList>
    </citation>
    <scope>NUCLEOTIDE SEQUENCE</scope>
</reference>
<dbReference type="InterPro" id="IPR002230">
    <property type="entry name" value="Cnbnoid_rcpt"/>
</dbReference>
<evidence type="ECO:0000256" key="8">
    <source>
        <dbReference type="ARBA" id="ARBA00023180"/>
    </source>
</evidence>
<evidence type="ECO:0000313" key="15">
    <source>
        <dbReference type="Proteomes" id="UP001153269"/>
    </source>
</evidence>
<feature type="region of interest" description="Disordered" evidence="11">
    <location>
        <begin position="329"/>
        <end position="401"/>
    </location>
</feature>
<dbReference type="Proteomes" id="UP001153269">
    <property type="component" value="Unassembled WGS sequence"/>
</dbReference>
<feature type="region of interest" description="Disordered" evidence="11">
    <location>
        <begin position="1"/>
        <end position="21"/>
    </location>
</feature>
<feature type="compositionally biased region" description="Polar residues" evidence="11">
    <location>
        <begin position="442"/>
        <end position="454"/>
    </location>
</feature>
<dbReference type="GO" id="GO:0016020">
    <property type="term" value="C:membrane"/>
    <property type="evidence" value="ECO:0007669"/>
    <property type="project" value="UniProtKB-SubCell"/>
</dbReference>
<comment type="similarity">
    <text evidence="10">Belongs to the G-protein coupled receptor 1 family.</text>
</comment>
<dbReference type="PRINTS" id="PR00362">
    <property type="entry name" value="CANNABINOIDR"/>
</dbReference>
<evidence type="ECO:0000256" key="11">
    <source>
        <dbReference type="SAM" id="MobiDB-lite"/>
    </source>
</evidence>
<dbReference type="EMBL" id="CADEAL010001112">
    <property type="protein sequence ID" value="CAB1429121.1"/>
    <property type="molecule type" value="Genomic_DNA"/>
</dbReference>
<evidence type="ECO:0000256" key="2">
    <source>
        <dbReference type="ARBA" id="ARBA00004370"/>
    </source>
</evidence>
<feature type="transmembrane region" description="Helical" evidence="12">
    <location>
        <begin position="109"/>
        <end position="134"/>
    </location>
</feature>
<feature type="region of interest" description="Disordered" evidence="11">
    <location>
        <begin position="428"/>
        <end position="474"/>
    </location>
</feature>
<dbReference type="GO" id="GO:0005634">
    <property type="term" value="C:nucleus"/>
    <property type="evidence" value="ECO:0007669"/>
    <property type="project" value="UniProtKB-SubCell"/>
</dbReference>
<dbReference type="InterPro" id="IPR024132">
    <property type="entry name" value="Akirin"/>
</dbReference>
<feature type="transmembrane region" description="Helical" evidence="12">
    <location>
        <begin position="75"/>
        <end position="97"/>
    </location>
</feature>
<evidence type="ECO:0000256" key="9">
    <source>
        <dbReference type="ARBA" id="ARBA00023242"/>
    </source>
</evidence>
<feature type="transmembrane region" description="Helical" evidence="12">
    <location>
        <begin position="41"/>
        <end position="63"/>
    </location>
</feature>
<evidence type="ECO:0000256" key="1">
    <source>
        <dbReference type="ARBA" id="ARBA00004123"/>
    </source>
</evidence>
<keyword evidence="10" id="KW-0807">Transducer</keyword>
<evidence type="ECO:0000256" key="7">
    <source>
        <dbReference type="ARBA" id="ARBA00023136"/>
    </source>
</evidence>
<dbReference type="GO" id="GO:0003712">
    <property type="term" value="F:transcription coregulator activity"/>
    <property type="evidence" value="ECO:0007669"/>
    <property type="project" value="TreeGrafter"/>
</dbReference>
<evidence type="ECO:0000256" key="6">
    <source>
        <dbReference type="ARBA" id="ARBA00022989"/>
    </source>
</evidence>
<dbReference type="PROSITE" id="PS00237">
    <property type="entry name" value="G_PROTEIN_RECEP_F1_1"/>
    <property type="match status" value="1"/>
</dbReference>
<evidence type="ECO:0000256" key="5">
    <source>
        <dbReference type="ARBA" id="ARBA00022692"/>
    </source>
</evidence>
<keyword evidence="15" id="KW-1185">Reference proteome</keyword>
<name>A0A9N7YKW9_PLEPL</name>
<dbReference type="PRINTS" id="PR00237">
    <property type="entry name" value="GPCRRHODOPSN"/>
</dbReference>
<dbReference type="CDD" id="cd22243">
    <property type="entry name" value="akirin-1"/>
    <property type="match status" value="1"/>
</dbReference>
<organism evidence="14 15">
    <name type="scientific">Pleuronectes platessa</name>
    <name type="common">European plaice</name>
    <dbReference type="NCBI Taxonomy" id="8262"/>
    <lineage>
        <taxon>Eukaryota</taxon>
        <taxon>Metazoa</taxon>
        <taxon>Chordata</taxon>
        <taxon>Craniata</taxon>
        <taxon>Vertebrata</taxon>
        <taxon>Euteleostomi</taxon>
        <taxon>Actinopterygii</taxon>
        <taxon>Neopterygii</taxon>
        <taxon>Teleostei</taxon>
        <taxon>Neoteleostei</taxon>
        <taxon>Acanthomorphata</taxon>
        <taxon>Carangaria</taxon>
        <taxon>Pleuronectiformes</taxon>
        <taxon>Pleuronectoidei</taxon>
        <taxon>Pleuronectidae</taxon>
        <taxon>Pleuronectes</taxon>
    </lineage>
</organism>
<gene>
    <name evidence="14" type="ORF">PLEPLA_LOCUS17096</name>
</gene>
<evidence type="ECO:0000256" key="12">
    <source>
        <dbReference type="SAM" id="Phobius"/>
    </source>
</evidence>
<comment type="subcellular location">
    <subcellularLocation>
        <location evidence="3">Cell projection</location>
        <location evidence="3">Neuron projection</location>
    </subcellularLocation>
    <subcellularLocation>
        <location evidence="2">Membrane</location>
    </subcellularLocation>
    <subcellularLocation>
        <location evidence="1">Nucleus</location>
    </subcellularLocation>
</comment>
<dbReference type="GO" id="GO:0045663">
    <property type="term" value="P:positive regulation of myoblast differentiation"/>
    <property type="evidence" value="ECO:0007669"/>
    <property type="project" value="TreeGrafter"/>
</dbReference>
<keyword evidence="5 10" id="KW-0812">Transmembrane</keyword>
<dbReference type="PROSITE" id="PS50262">
    <property type="entry name" value="G_PROTEIN_RECEP_F1_2"/>
    <property type="match status" value="1"/>
</dbReference>
<comment type="caution">
    <text evidence="14">The sequence shown here is derived from an EMBL/GenBank/DDBJ whole genome shotgun (WGS) entry which is preliminary data.</text>
</comment>
<protein>
    <recommendedName>
        <fullName evidence="13">G-protein coupled receptors family 1 profile domain-containing protein</fullName>
    </recommendedName>
</protein>
<dbReference type="GO" id="GO:0004949">
    <property type="term" value="F:cannabinoid receptor activity"/>
    <property type="evidence" value="ECO:0007669"/>
    <property type="project" value="InterPro"/>
</dbReference>
<dbReference type="SUPFAM" id="SSF81321">
    <property type="entry name" value="Family A G protein-coupled receptor-like"/>
    <property type="match status" value="1"/>
</dbReference>
<feature type="domain" description="G-protein coupled receptors family 1 profile" evidence="13">
    <location>
        <begin position="55"/>
        <end position="307"/>
    </location>
</feature>
<dbReference type="InterPro" id="IPR017452">
    <property type="entry name" value="GPCR_Rhodpsn_7TM"/>
</dbReference>
<accession>A0A9N7YKW9</accession>
<feature type="transmembrane region" description="Helical" evidence="12">
    <location>
        <begin position="155"/>
        <end position="177"/>
    </location>
</feature>
<dbReference type="GO" id="GO:0010592">
    <property type="term" value="P:positive regulation of lamellipodium assembly"/>
    <property type="evidence" value="ECO:0007669"/>
    <property type="project" value="TreeGrafter"/>
</dbReference>
<feature type="region of interest" description="Disordered" evidence="11">
    <location>
        <begin position="502"/>
        <end position="537"/>
    </location>
</feature>
<dbReference type="GO" id="GO:0000785">
    <property type="term" value="C:chromatin"/>
    <property type="evidence" value="ECO:0007669"/>
    <property type="project" value="TreeGrafter"/>
</dbReference>
<dbReference type="GO" id="GO:1902723">
    <property type="term" value="P:negative regulation of skeletal muscle satellite cell proliferation"/>
    <property type="evidence" value="ECO:0007669"/>
    <property type="project" value="TreeGrafter"/>
</dbReference>
<dbReference type="Pfam" id="PF00001">
    <property type="entry name" value="7tm_1"/>
    <property type="match status" value="1"/>
</dbReference>
<dbReference type="GO" id="GO:0014839">
    <property type="term" value="P:myoblast migration involved in skeletal muscle regeneration"/>
    <property type="evidence" value="ECO:0007669"/>
    <property type="project" value="TreeGrafter"/>
</dbReference>
<dbReference type="AlphaFoldDB" id="A0A9N7YKW9"/>
<dbReference type="GO" id="GO:0045944">
    <property type="term" value="P:positive regulation of transcription by RNA polymerase II"/>
    <property type="evidence" value="ECO:0007669"/>
    <property type="project" value="TreeGrafter"/>
</dbReference>
<keyword evidence="9" id="KW-0539">Nucleus</keyword>
<keyword evidence="10" id="KW-0675">Receptor</keyword>
<feature type="transmembrane region" description="Helical" evidence="12">
    <location>
        <begin position="254"/>
        <end position="275"/>
    </location>
</feature>
<keyword evidence="7 12" id="KW-0472">Membrane</keyword>
<keyword evidence="6 12" id="KW-1133">Transmembrane helix</keyword>
<feature type="compositionally biased region" description="Basic and acidic residues" evidence="11">
    <location>
        <begin position="337"/>
        <end position="349"/>
    </location>
</feature>
<evidence type="ECO:0000259" key="13">
    <source>
        <dbReference type="PROSITE" id="PS50262"/>
    </source>
</evidence>
<feature type="transmembrane region" description="Helical" evidence="12">
    <location>
        <begin position="197"/>
        <end position="222"/>
    </location>
</feature>
<evidence type="ECO:0000256" key="3">
    <source>
        <dbReference type="ARBA" id="ARBA00004487"/>
    </source>
</evidence>
<dbReference type="Gene3D" id="1.20.1070.10">
    <property type="entry name" value="Rhodopsin 7-helix transmembrane proteins"/>
    <property type="match status" value="1"/>
</dbReference>
<proteinExistence type="inferred from homology"/>
<dbReference type="GO" id="GO:0010759">
    <property type="term" value="P:positive regulation of macrophage chemotaxis"/>
    <property type="evidence" value="ECO:0007669"/>
    <property type="project" value="TreeGrafter"/>
</dbReference>
<evidence type="ECO:0000256" key="4">
    <source>
        <dbReference type="ARBA" id="ARBA00005625"/>
    </source>
</evidence>
<evidence type="ECO:0000256" key="10">
    <source>
        <dbReference type="RuleBase" id="RU000688"/>
    </source>
</evidence>
<comment type="similarity">
    <text evidence="4">Belongs to the akirin family.</text>
</comment>